<dbReference type="PROSITE" id="PS50102">
    <property type="entry name" value="RRM"/>
    <property type="match status" value="2"/>
</dbReference>
<feature type="region of interest" description="Disordered" evidence="2">
    <location>
        <begin position="776"/>
        <end position="813"/>
    </location>
</feature>
<evidence type="ECO:0000256" key="1">
    <source>
        <dbReference type="PROSITE-ProRule" id="PRU00176"/>
    </source>
</evidence>
<feature type="region of interest" description="Disordered" evidence="2">
    <location>
        <begin position="998"/>
        <end position="1034"/>
    </location>
</feature>
<feature type="compositionally biased region" description="Basic residues" evidence="2">
    <location>
        <begin position="691"/>
        <end position="700"/>
    </location>
</feature>
<feature type="domain" description="RRM" evidence="3">
    <location>
        <begin position="1177"/>
        <end position="1247"/>
    </location>
</feature>
<feature type="compositionally biased region" description="Basic residues" evidence="2">
    <location>
        <begin position="623"/>
        <end position="633"/>
    </location>
</feature>
<feature type="compositionally biased region" description="Basic residues" evidence="2">
    <location>
        <begin position="998"/>
        <end position="1008"/>
    </location>
</feature>
<feature type="compositionally biased region" description="Basic and acidic residues" evidence="2">
    <location>
        <begin position="374"/>
        <end position="504"/>
    </location>
</feature>
<reference evidence="4 5" key="1">
    <citation type="submission" date="2024-02" db="EMBL/GenBank/DDBJ databases">
        <authorList>
            <person name="Chen Y."/>
            <person name="Shah S."/>
            <person name="Dougan E. K."/>
            <person name="Thang M."/>
            <person name="Chan C."/>
        </authorList>
    </citation>
    <scope>NUCLEOTIDE SEQUENCE [LARGE SCALE GENOMIC DNA]</scope>
</reference>
<dbReference type="PANTHER" id="PTHR48036">
    <property type="entry name" value="SPLICING FACTOR (PAD-1), PUTATIVE (AFU_ORTHOLOGUE AFUA_1G15810)-RELATED"/>
    <property type="match status" value="1"/>
</dbReference>
<protein>
    <recommendedName>
        <fullName evidence="3">RRM domain-containing protein</fullName>
    </recommendedName>
</protein>
<evidence type="ECO:0000313" key="4">
    <source>
        <dbReference type="EMBL" id="CAK9073905.1"/>
    </source>
</evidence>
<dbReference type="Pfam" id="PF00076">
    <property type="entry name" value="RRM_1"/>
    <property type="match status" value="1"/>
</dbReference>
<evidence type="ECO:0000256" key="2">
    <source>
        <dbReference type="SAM" id="MobiDB-lite"/>
    </source>
</evidence>
<feature type="compositionally biased region" description="Basic and acidic residues" evidence="2">
    <location>
        <begin position="321"/>
        <end position="357"/>
    </location>
</feature>
<name>A0ABP0PCZ2_9DINO</name>
<dbReference type="SMART" id="SM00360">
    <property type="entry name" value="RRM"/>
    <property type="match status" value="3"/>
</dbReference>
<comment type="caution">
    <text evidence="4">The sequence shown here is derived from an EMBL/GenBank/DDBJ whole genome shotgun (WGS) entry which is preliminary data.</text>
</comment>
<feature type="compositionally biased region" description="Low complexity" evidence="2">
    <location>
        <begin position="610"/>
        <end position="622"/>
    </location>
</feature>
<feature type="compositionally biased region" description="Pro residues" evidence="2">
    <location>
        <begin position="1325"/>
        <end position="1342"/>
    </location>
</feature>
<feature type="domain" description="RRM" evidence="3">
    <location>
        <begin position="1051"/>
        <end position="1145"/>
    </location>
</feature>
<dbReference type="InterPro" id="IPR006509">
    <property type="entry name" value="RBM39_SF"/>
</dbReference>
<gene>
    <name evidence="4" type="ORF">CCMP2556_LOCUS36413</name>
</gene>
<dbReference type="SUPFAM" id="SSF54928">
    <property type="entry name" value="RNA-binding domain, RBD"/>
    <property type="match status" value="2"/>
</dbReference>
<feature type="region of interest" description="Disordered" evidence="2">
    <location>
        <begin position="321"/>
        <end position="565"/>
    </location>
</feature>
<feature type="compositionally biased region" description="Basic and acidic residues" evidence="2">
    <location>
        <begin position="511"/>
        <end position="528"/>
    </location>
</feature>
<feature type="compositionally biased region" description="Basic and acidic residues" evidence="2">
    <location>
        <begin position="653"/>
        <end position="667"/>
    </location>
</feature>
<feature type="region of interest" description="Disordered" evidence="2">
    <location>
        <begin position="288"/>
        <end position="309"/>
    </location>
</feature>
<evidence type="ECO:0000259" key="3">
    <source>
        <dbReference type="PROSITE" id="PS50102"/>
    </source>
</evidence>
<feature type="compositionally biased region" description="Basic and acidic residues" evidence="2">
    <location>
        <begin position="595"/>
        <end position="608"/>
    </location>
</feature>
<keyword evidence="1" id="KW-0694">RNA-binding</keyword>
<feature type="compositionally biased region" description="Basic and acidic residues" evidence="2">
    <location>
        <begin position="795"/>
        <end position="805"/>
    </location>
</feature>
<dbReference type="InterPro" id="IPR035979">
    <property type="entry name" value="RBD_domain_sf"/>
</dbReference>
<organism evidence="4 5">
    <name type="scientific">Durusdinium trenchii</name>
    <dbReference type="NCBI Taxonomy" id="1381693"/>
    <lineage>
        <taxon>Eukaryota</taxon>
        <taxon>Sar</taxon>
        <taxon>Alveolata</taxon>
        <taxon>Dinophyceae</taxon>
        <taxon>Suessiales</taxon>
        <taxon>Symbiodiniaceae</taxon>
        <taxon>Durusdinium</taxon>
    </lineage>
</organism>
<feature type="region of interest" description="Disordered" evidence="2">
    <location>
        <begin position="1253"/>
        <end position="1283"/>
    </location>
</feature>
<feature type="region of interest" description="Disordered" evidence="2">
    <location>
        <begin position="1311"/>
        <end position="1348"/>
    </location>
</feature>
<dbReference type="Gene3D" id="3.30.70.330">
    <property type="match status" value="3"/>
</dbReference>
<accession>A0ABP0PCZ2</accession>
<feature type="region of interest" description="Disordered" evidence="2">
    <location>
        <begin position="586"/>
        <end position="714"/>
    </location>
</feature>
<dbReference type="EMBL" id="CAXAMN010022940">
    <property type="protein sequence ID" value="CAK9073905.1"/>
    <property type="molecule type" value="Genomic_DNA"/>
</dbReference>
<sequence>MPPAPLKKKVPLQFPAWLVVQEDTLADNLFQQSQLALGRSTREEIPWLSEAQYCIPVAEKDSLPHASEGTRSYSDVQESAQFLAGSAFSKSILSALTGKIELPNKLMGVCNVTPYDSYLEKTCLNWGTTAADGNSMASLSVSKTPQLTSYCEKIIALELLQDWKNGKHCMGDVRPYEKDPVPLSNTVDPNDFGFEMVSVSKTGNGSGWGRYKIQLPTNIRQLYASDVVHGAEWREIIAEFDKKFDVNVATAPVSTAVVPHEEPEDEAIEPWAEPSTLDALTEKYNLEAKVSPEISSREKDTKTNNPSLSAEMLHDLHGKIASAKKDDKQKRSDEKKAMKAQAKEDEKKRSTLKEEVKRKRKPKASDEKEEEEEVSAKPKEKSKTKRNDMDQEKPKRTRGAKGEPADKREKPMDQEDKLKRKRSVALEEPEKPKEEKPKRKRTVPKETKPKEEKPKEEKPKEEKPKEEKPKEEKPKEKKPKEEKPKEEKPKEKKPKEEKPKEEKPKRKPRGAGKENDRSGKKKESEKEKRQKRAARARQLVAELQAIRQRKASQDNGNEDRHKTGEVWDEYAQKCAAADMYHLKSMGAESEAAPAKPRDKSLSIKEAAKRATQNASAQQSATKGRGKGRGRGRGKPAGAKPKKPEDDPLDSDEEINRSEDEKVARKLDFEEEAASDSDASTLVLGQEEKATRGKAKAKSKAKAAPATSSKSKAKGLQLVYQEHLKSTISQLKKDHPDWSGKECLKQARALWREHPDRVNSMKHMSASELSRRRLKVNVSNPSNPAGAPGANGIEEAPERSPADVPEKSPVQQLPFKPYHPALTGELDRIMACSWSSDLEPVVLEITEEDSKKTSDSDKCSLKELFDELSETVADFTVNGHTMEKPSAVAAGSADPEGRLCLPRPPPDATTKVLQFLAEHSRAARVFETSKTWSASRKRLLLSWLCDFVHIENDRIGDEENANGSPREEKGGCVATRLFDLTDISFFELDRLFARSAKTLKRRQKKRKPRRADGESSSSERSRSPPRRGSLRMGGRVLPQTGGFTDKVGKVERTIVVTAIPYGADARAVQPTWRVDEKIIFKHFSKCGLIEDLQMLYNRKGMPTGVAIIEFSLEEPVQRATTLPSPFNEILGQVVQAKRADAQIPKKDPGPKRTLTRQQFTQQVLSGLMKPSEEKMNMRKLHIKNLRPVVRDDDLRSIFKPFGEFEDFLMGSGECWITFKNHSDAQDAMTSMQGFQLVGQELSISMLSVSIAKSTEAPKDAEAEKKPKPLDLKNDSDFGATGSGVSNVHNRIEVMKKLLKAHSGSGIPTVVGLPVPSEPPADGAAPAAPPAAPAPTAELPPAPKPGNSTSCTLLLQNMFNPGKVDLASDPKFYEALREDTHEECAKQGKVVHVTVDPRGTAGLIYVLYETPQQRLAGELALNGAWFEGKKIIATGIDDSIWQDLAAQAQPAVKQEPAADA</sequence>
<feature type="compositionally biased region" description="Basic and acidic residues" evidence="2">
    <location>
        <begin position="1254"/>
        <end position="1274"/>
    </location>
</feature>
<dbReference type="Proteomes" id="UP001642484">
    <property type="component" value="Unassembled WGS sequence"/>
</dbReference>
<dbReference type="InterPro" id="IPR012677">
    <property type="entry name" value="Nucleotide-bd_a/b_plait_sf"/>
</dbReference>
<proteinExistence type="predicted"/>
<keyword evidence="5" id="KW-1185">Reference proteome</keyword>
<evidence type="ECO:0000313" key="5">
    <source>
        <dbReference type="Proteomes" id="UP001642484"/>
    </source>
</evidence>
<dbReference type="CDD" id="cd00590">
    <property type="entry name" value="RRM_SF"/>
    <property type="match status" value="2"/>
</dbReference>
<dbReference type="InterPro" id="IPR000504">
    <property type="entry name" value="RRM_dom"/>
</dbReference>
<feature type="compositionally biased region" description="Basic and acidic residues" evidence="2">
    <location>
        <begin position="1009"/>
        <end position="1021"/>
    </location>
</feature>